<dbReference type="Pfam" id="PF02566">
    <property type="entry name" value="OsmC"/>
    <property type="match status" value="1"/>
</dbReference>
<dbReference type="RefSeq" id="WP_093145220.1">
    <property type="nucleotide sequence ID" value="NZ_BMWO01000008.1"/>
</dbReference>
<evidence type="ECO:0000313" key="2">
    <source>
        <dbReference type="Proteomes" id="UP000199321"/>
    </source>
</evidence>
<dbReference type="InterPro" id="IPR036102">
    <property type="entry name" value="OsmC/Ohrsf"/>
</dbReference>
<name>A0A1G7ISZ3_9FLAO</name>
<dbReference type="EMBL" id="FNBA01000007">
    <property type="protein sequence ID" value="SDF15783.1"/>
    <property type="molecule type" value="Genomic_DNA"/>
</dbReference>
<reference evidence="1 2" key="1">
    <citation type="submission" date="2016-10" db="EMBL/GenBank/DDBJ databases">
        <authorList>
            <person name="de Groot N.N."/>
        </authorList>
    </citation>
    <scope>NUCLEOTIDE SEQUENCE [LARGE SCALE GENOMIC DNA]</scope>
    <source>
        <strain evidence="1 2">DSM 16195</strain>
    </source>
</reference>
<dbReference type="PANTHER" id="PTHR39624">
    <property type="entry name" value="PROTEIN INVOLVED IN RIMO-MEDIATED BETA-METHYLTHIOLATION OF RIBOSOMAL PROTEIN S12 YCAO"/>
    <property type="match status" value="1"/>
</dbReference>
<dbReference type="OrthoDB" id="290036at2"/>
<dbReference type="Gene3D" id="3.30.300.20">
    <property type="match status" value="1"/>
</dbReference>
<dbReference type="PANTHER" id="PTHR39624:SF2">
    <property type="entry name" value="OSMC-LIKE PROTEIN"/>
    <property type="match status" value="1"/>
</dbReference>
<dbReference type="AlphaFoldDB" id="A0A1G7ISZ3"/>
<dbReference type="SUPFAM" id="SSF82784">
    <property type="entry name" value="OsmC-like"/>
    <property type="match status" value="1"/>
</dbReference>
<dbReference type="Proteomes" id="UP000199321">
    <property type="component" value="Unassembled WGS sequence"/>
</dbReference>
<dbReference type="InterPro" id="IPR003718">
    <property type="entry name" value="OsmC/Ohr_fam"/>
</dbReference>
<proteinExistence type="predicted"/>
<gene>
    <name evidence="1" type="ORF">SAMN05421855_1072</name>
</gene>
<dbReference type="STRING" id="227084.SAMN05421855_1072"/>
<keyword evidence="2" id="KW-1185">Reference proteome</keyword>
<organism evidence="1 2">
    <name type="scientific">Ulvibacter litoralis</name>
    <dbReference type="NCBI Taxonomy" id="227084"/>
    <lineage>
        <taxon>Bacteria</taxon>
        <taxon>Pseudomonadati</taxon>
        <taxon>Bacteroidota</taxon>
        <taxon>Flavobacteriia</taxon>
        <taxon>Flavobacteriales</taxon>
        <taxon>Flavobacteriaceae</taxon>
        <taxon>Ulvibacter</taxon>
    </lineage>
</organism>
<sequence length="138" mass="14871">MSTSKVTYLGDLRTNCEHLASGNSYVTDAPVDNNGQGAAFSPTDTVATGLANCMLTMMGIKARDMKVSLDGSTALVTKTMAANPRRISKIDVIMELPSGFDAKTKQILENTANTCPVHHSLHPDIEKNIVFNWESLKA</sequence>
<protein>
    <submittedName>
        <fullName evidence="1">Uncharacterized OsmC-related protein</fullName>
    </submittedName>
</protein>
<accession>A0A1G7ISZ3</accession>
<evidence type="ECO:0000313" key="1">
    <source>
        <dbReference type="EMBL" id="SDF15783.1"/>
    </source>
</evidence>
<dbReference type="InterPro" id="IPR015946">
    <property type="entry name" value="KH_dom-like_a/b"/>
</dbReference>